<reference evidence="3" key="1">
    <citation type="submission" date="2022-11" db="EMBL/GenBank/DDBJ databases">
        <title>Genome Sequence of Cubamyces cubensis.</title>
        <authorList>
            <person name="Buettner E."/>
        </authorList>
    </citation>
    <scope>NUCLEOTIDE SEQUENCE</scope>
    <source>
        <strain evidence="3">MPL-01</strain>
    </source>
</reference>
<name>A0AAD7TS97_9APHY</name>
<gene>
    <name evidence="3" type="ORF">ONZ51_g7620</name>
</gene>
<comment type="caution">
    <text evidence="3">The sequence shown here is derived from an EMBL/GenBank/DDBJ whole genome shotgun (WGS) entry which is preliminary data.</text>
</comment>
<dbReference type="SMART" id="SM00225">
    <property type="entry name" value="BTB"/>
    <property type="match status" value="1"/>
</dbReference>
<dbReference type="Proteomes" id="UP001215151">
    <property type="component" value="Unassembled WGS sequence"/>
</dbReference>
<accession>A0AAD7TS97</accession>
<dbReference type="Pfam" id="PF00651">
    <property type="entry name" value="BTB"/>
    <property type="match status" value="1"/>
</dbReference>
<dbReference type="Gene3D" id="3.30.710.10">
    <property type="entry name" value="Potassium Channel Kv1.1, Chain A"/>
    <property type="match status" value="1"/>
</dbReference>
<feature type="compositionally biased region" description="Low complexity" evidence="1">
    <location>
        <begin position="70"/>
        <end position="83"/>
    </location>
</feature>
<dbReference type="SUPFAM" id="SSF54695">
    <property type="entry name" value="POZ domain"/>
    <property type="match status" value="1"/>
</dbReference>
<feature type="region of interest" description="Disordered" evidence="1">
    <location>
        <begin position="66"/>
        <end position="86"/>
    </location>
</feature>
<organism evidence="3 4">
    <name type="scientific">Trametes cubensis</name>
    <dbReference type="NCBI Taxonomy" id="1111947"/>
    <lineage>
        <taxon>Eukaryota</taxon>
        <taxon>Fungi</taxon>
        <taxon>Dikarya</taxon>
        <taxon>Basidiomycota</taxon>
        <taxon>Agaricomycotina</taxon>
        <taxon>Agaricomycetes</taxon>
        <taxon>Polyporales</taxon>
        <taxon>Polyporaceae</taxon>
        <taxon>Trametes</taxon>
    </lineage>
</organism>
<dbReference type="AlphaFoldDB" id="A0AAD7TS97"/>
<dbReference type="InterPro" id="IPR000210">
    <property type="entry name" value="BTB/POZ_dom"/>
</dbReference>
<evidence type="ECO:0000256" key="1">
    <source>
        <dbReference type="SAM" id="MobiDB-lite"/>
    </source>
</evidence>
<feature type="domain" description="BTB" evidence="2">
    <location>
        <begin position="22"/>
        <end position="142"/>
    </location>
</feature>
<evidence type="ECO:0000313" key="3">
    <source>
        <dbReference type="EMBL" id="KAJ8473805.1"/>
    </source>
</evidence>
<sequence>MSSLQRQNGQPQARAPFNHSTADLILRASDDVAFYVRTGILAESSPVFYDMFALSTKVSVAADPSEAKAASDTTPSSPASSPTVLEVPENSDTLDALLRICYPIPNPTFHESNALKPVLAAAHKYQMEIVLATLGTRLTEFAQDMPLRVYAIAIRYDMDTLARSAACLFLRHHWDPAGGRFAELDDISGSAYHCLLAYRRKCADTLANMCSGLGWLPDSRWTFMQCDDCKREPLTPSFQLGDSDVKKKPVNWFWQYYQRIAIRLQDTPCEEALDDVLLVTQPVRVAVNCGTCRSTSFEHMLRFVLEMKREVNRRVSEVALEIL</sequence>
<dbReference type="EMBL" id="JAPEVG010000209">
    <property type="protein sequence ID" value="KAJ8473805.1"/>
    <property type="molecule type" value="Genomic_DNA"/>
</dbReference>
<dbReference type="InterPro" id="IPR011333">
    <property type="entry name" value="SKP1/BTB/POZ_sf"/>
</dbReference>
<protein>
    <recommendedName>
        <fullName evidence="2">BTB domain-containing protein</fullName>
    </recommendedName>
</protein>
<evidence type="ECO:0000313" key="4">
    <source>
        <dbReference type="Proteomes" id="UP001215151"/>
    </source>
</evidence>
<proteinExistence type="predicted"/>
<keyword evidence="4" id="KW-1185">Reference proteome</keyword>
<evidence type="ECO:0000259" key="2">
    <source>
        <dbReference type="SMART" id="SM00225"/>
    </source>
</evidence>